<dbReference type="EMBL" id="LVLB01000076">
    <property type="protein sequence ID" value="KYN93620.1"/>
    <property type="molecule type" value="Genomic_DNA"/>
</dbReference>
<feature type="non-terminal residue" evidence="1">
    <location>
        <position position="111"/>
    </location>
</feature>
<protein>
    <submittedName>
        <fullName evidence="1">Putative membrane protein</fullName>
    </submittedName>
</protein>
<dbReference type="VEuPathDB" id="PlasmoDB:PGSY75_0005500"/>
<comment type="caution">
    <text evidence="1">The sequence shown here is derived from an EMBL/GenBank/DDBJ whole genome shotgun (WGS) entry which is preliminary data.</text>
</comment>
<dbReference type="AlphaFoldDB" id="A0A151L3U3"/>
<sequence length="111" mass="13253">MVISNEENKKKWKYIKDEKDISYYVNIKNSNEDVNYDLCSSLKEKSTSYKGQHLKREQLCNNNNNIYNNNNIHSCNNFCVSSNSCNSKRSEDIYNEENKKKKNEKDLFYDK</sequence>
<organism evidence="1 2">
    <name type="scientific">Plasmodium gaboni</name>
    <dbReference type="NCBI Taxonomy" id="647221"/>
    <lineage>
        <taxon>Eukaryota</taxon>
        <taxon>Sar</taxon>
        <taxon>Alveolata</taxon>
        <taxon>Apicomplexa</taxon>
        <taxon>Aconoidasida</taxon>
        <taxon>Haemosporida</taxon>
        <taxon>Plasmodiidae</taxon>
        <taxon>Plasmodium</taxon>
        <taxon>Plasmodium (Laverania)</taxon>
    </lineage>
</organism>
<dbReference type="VEuPathDB" id="PlasmoDB:PGABG01_0718900"/>
<proteinExistence type="predicted"/>
<dbReference type="GeneID" id="29773748"/>
<dbReference type="KEGG" id="pgab:PGSY75_0005500"/>
<gene>
    <name evidence="1" type="ORF">PGSY75_0005500</name>
</gene>
<name>A0A151L3U3_9APIC</name>
<evidence type="ECO:0000313" key="1">
    <source>
        <dbReference type="EMBL" id="KYN93620.1"/>
    </source>
</evidence>
<dbReference type="Proteomes" id="UP000076004">
    <property type="component" value="Unassembled WGS sequence"/>
</dbReference>
<accession>A0A151L3U3</accession>
<dbReference type="RefSeq" id="XP_018639030.1">
    <property type="nucleotide sequence ID" value="XM_018783187.1"/>
</dbReference>
<evidence type="ECO:0000313" key="2">
    <source>
        <dbReference type="Proteomes" id="UP000076004"/>
    </source>
</evidence>
<reference evidence="1 2" key="1">
    <citation type="journal article" date="2016" name="Nat. Commun.">
        <title>Genomes of cryptic chimpanzee Plasmodium species reveal key evolutionary events leading to human malaria.</title>
        <authorList>
            <person name="Sundararaman S.A."/>
            <person name="Plenderleith L.J."/>
            <person name="Liu W."/>
            <person name="Loy D.E."/>
            <person name="Learn G.H."/>
            <person name="Li Y."/>
            <person name="Shaw K.S."/>
            <person name="Ayouba A."/>
            <person name="Peeters M."/>
            <person name="Speede S."/>
            <person name="Shaw G.M."/>
            <person name="Bushman F.D."/>
            <person name="Brisson D."/>
            <person name="Rayner J.C."/>
            <person name="Sharp P.M."/>
            <person name="Hahn B.H."/>
        </authorList>
    </citation>
    <scope>NUCLEOTIDE SEQUENCE [LARGE SCALE GENOMIC DNA]</scope>
    <source>
        <strain evidence="1 2">SY75</strain>
    </source>
</reference>